<sequence>MARRGGAQAGIPMIEELKRKLAKEAEQLQHELNVTLPNEIRTAVEHGDLKENSEYKAALERQSFVQARLGHLHARLSKLSSVDPAQIPEDRVGLGSIVVVQDEKGGPPETYSLMFGDAVEFQEGHVSMGSAIGRALLGKAVGEVAILKLPATTRRLKVVELTTIHQQ</sequence>
<accession>A0AA37QCZ0</accession>
<proteinExistence type="predicted"/>
<gene>
    <name evidence="5" type="primary">greA</name>
    <name evidence="5" type="ORF">rosag_05430</name>
</gene>
<dbReference type="Gene3D" id="1.10.287.180">
    <property type="entry name" value="Transcription elongation factor, GreA/GreB, N-terminal domain"/>
    <property type="match status" value="1"/>
</dbReference>
<evidence type="ECO:0000259" key="3">
    <source>
        <dbReference type="Pfam" id="PF01272"/>
    </source>
</evidence>
<keyword evidence="1" id="KW-0805">Transcription regulation</keyword>
<evidence type="ECO:0000313" key="6">
    <source>
        <dbReference type="Proteomes" id="UP001161325"/>
    </source>
</evidence>
<dbReference type="AlphaFoldDB" id="A0AA37QCZ0"/>
<dbReference type="InterPro" id="IPR036953">
    <property type="entry name" value="GreA/GreB_C_sf"/>
</dbReference>
<comment type="caution">
    <text evidence="5">The sequence shown here is derived from an EMBL/GenBank/DDBJ whole genome shotgun (WGS) entry which is preliminary data.</text>
</comment>
<dbReference type="Gene3D" id="3.10.50.30">
    <property type="entry name" value="Transcription elongation factor, GreA/GreB, C-terminal domain"/>
    <property type="match status" value="1"/>
</dbReference>
<dbReference type="PANTHER" id="PTHR30437">
    <property type="entry name" value="TRANSCRIPTION ELONGATION FACTOR GREA"/>
    <property type="match status" value="1"/>
</dbReference>
<dbReference type="SUPFAM" id="SSF46557">
    <property type="entry name" value="GreA transcript cleavage protein, N-terminal domain"/>
    <property type="match status" value="1"/>
</dbReference>
<name>A0AA37QCZ0_9BACT</name>
<dbReference type="InterPro" id="IPR022691">
    <property type="entry name" value="Tscrpt_elong_fac_GreA/B_N"/>
</dbReference>
<dbReference type="GO" id="GO:0006354">
    <property type="term" value="P:DNA-templated transcription elongation"/>
    <property type="evidence" value="ECO:0007669"/>
    <property type="project" value="TreeGrafter"/>
</dbReference>
<dbReference type="Pfam" id="PF01272">
    <property type="entry name" value="GreA_GreB"/>
    <property type="match status" value="1"/>
</dbReference>
<dbReference type="Pfam" id="PF03449">
    <property type="entry name" value="GreA_GreB_N"/>
    <property type="match status" value="1"/>
</dbReference>
<dbReference type="PANTHER" id="PTHR30437:SF4">
    <property type="entry name" value="TRANSCRIPTION ELONGATION FACTOR GREA"/>
    <property type="match status" value="1"/>
</dbReference>
<feature type="domain" description="Transcription elongation factor GreA/GreB N-terminal" evidence="4">
    <location>
        <begin position="12"/>
        <end position="78"/>
    </location>
</feature>
<keyword evidence="5" id="KW-0251">Elongation factor</keyword>
<keyword evidence="2" id="KW-0804">Transcription</keyword>
<dbReference type="InterPro" id="IPR001437">
    <property type="entry name" value="Tscrpt_elong_fac_GreA/B_C"/>
</dbReference>
<evidence type="ECO:0000256" key="1">
    <source>
        <dbReference type="ARBA" id="ARBA00023015"/>
    </source>
</evidence>
<dbReference type="GO" id="GO:0003746">
    <property type="term" value="F:translation elongation factor activity"/>
    <property type="evidence" value="ECO:0007669"/>
    <property type="project" value="UniProtKB-KW"/>
</dbReference>
<keyword evidence="6" id="KW-1185">Reference proteome</keyword>
<dbReference type="SUPFAM" id="SSF54534">
    <property type="entry name" value="FKBP-like"/>
    <property type="match status" value="1"/>
</dbReference>
<dbReference type="GO" id="GO:0003677">
    <property type="term" value="F:DNA binding"/>
    <property type="evidence" value="ECO:0007669"/>
    <property type="project" value="InterPro"/>
</dbReference>
<dbReference type="EMBL" id="BRXS01000001">
    <property type="protein sequence ID" value="GLC24030.1"/>
    <property type="molecule type" value="Genomic_DNA"/>
</dbReference>
<dbReference type="GO" id="GO:0070063">
    <property type="term" value="F:RNA polymerase binding"/>
    <property type="evidence" value="ECO:0007669"/>
    <property type="project" value="InterPro"/>
</dbReference>
<feature type="domain" description="Transcription elongation factor GreA/GreB C-terminal" evidence="3">
    <location>
        <begin position="88"/>
        <end position="162"/>
    </location>
</feature>
<reference evidence="5" key="1">
    <citation type="submission" date="2022-08" db="EMBL/GenBank/DDBJ databases">
        <title>Draft genome sequencing of Roseisolibacter agri AW1220.</title>
        <authorList>
            <person name="Tobiishi Y."/>
            <person name="Tonouchi A."/>
        </authorList>
    </citation>
    <scope>NUCLEOTIDE SEQUENCE</scope>
    <source>
        <strain evidence="5">AW1220</strain>
    </source>
</reference>
<dbReference type="Proteomes" id="UP001161325">
    <property type="component" value="Unassembled WGS sequence"/>
</dbReference>
<keyword evidence="5" id="KW-0648">Protein biosynthesis</keyword>
<dbReference type="InterPro" id="IPR023459">
    <property type="entry name" value="Tscrpt_elong_fac_GreA/B_fam"/>
</dbReference>
<dbReference type="PIRSF" id="PIRSF006092">
    <property type="entry name" value="GreA_GreB"/>
    <property type="match status" value="1"/>
</dbReference>
<dbReference type="GO" id="GO:0032784">
    <property type="term" value="P:regulation of DNA-templated transcription elongation"/>
    <property type="evidence" value="ECO:0007669"/>
    <property type="project" value="InterPro"/>
</dbReference>
<protein>
    <submittedName>
        <fullName evidence="5">Transcription elongation factor GreA</fullName>
    </submittedName>
</protein>
<organism evidence="5 6">
    <name type="scientific">Roseisolibacter agri</name>
    <dbReference type="NCBI Taxonomy" id="2014610"/>
    <lineage>
        <taxon>Bacteria</taxon>
        <taxon>Pseudomonadati</taxon>
        <taxon>Gemmatimonadota</taxon>
        <taxon>Gemmatimonadia</taxon>
        <taxon>Gemmatimonadales</taxon>
        <taxon>Gemmatimonadaceae</taxon>
        <taxon>Roseisolibacter</taxon>
    </lineage>
</organism>
<evidence type="ECO:0000313" key="5">
    <source>
        <dbReference type="EMBL" id="GLC24030.1"/>
    </source>
</evidence>
<evidence type="ECO:0000259" key="4">
    <source>
        <dbReference type="Pfam" id="PF03449"/>
    </source>
</evidence>
<evidence type="ECO:0000256" key="2">
    <source>
        <dbReference type="ARBA" id="ARBA00023163"/>
    </source>
</evidence>
<dbReference type="InterPro" id="IPR036805">
    <property type="entry name" value="Tscrpt_elong_fac_GreA/B_N_sf"/>
</dbReference>